<keyword evidence="6" id="KW-1185">Reference proteome</keyword>
<dbReference type="Proteomes" id="UP001500506">
    <property type="component" value="Unassembled WGS sequence"/>
</dbReference>
<dbReference type="Gene3D" id="1.10.10.60">
    <property type="entry name" value="Homeodomain-like"/>
    <property type="match status" value="1"/>
</dbReference>
<evidence type="ECO:0000256" key="1">
    <source>
        <dbReference type="ARBA" id="ARBA00023015"/>
    </source>
</evidence>
<dbReference type="PANTHER" id="PTHR46796">
    <property type="entry name" value="HTH-TYPE TRANSCRIPTIONAL ACTIVATOR RHAS-RELATED"/>
    <property type="match status" value="1"/>
</dbReference>
<dbReference type="InterPro" id="IPR018060">
    <property type="entry name" value="HTH_AraC"/>
</dbReference>
<dbReference type="SMART" id="SM00342">
    <property type="entry name" value="HTH_ARAC"/>
    <property type="match status" value="1"/>
</dbReference>
<keyword evidence="1" id="KW-0805">Transcription regulation</keyword>
<comment type="caution">
    <text evidence="5">The sequence shown here is derived from an EMBL/GenBank/DDBJ whole genome shotgun (WGS) entry which is preliminary data.</text>
</comment>
<feature type="domain" description="HTH araC/xylS-type" evidence="4">
    <location>
        <begin position="219"/>
        <end position="320"/>
    </location>
</feature>
<sequence length="321" mass="35483">MSLGSPAVSAPQRTPHAAEITDFSRFRTAVSESFVPLHVTSDRPDPFRGSISHAAVDGVHFSIVSATEHTVERTPRLIADTERRYFKLGIQLEGTGLLVQDDRETLMQPGSLALYDTDRPYSLAFDGAVRCLVVMFPTHMIDLPLGAVAQLTATPLARSGGVGPVVAPFLENLAAHLDQVSGTGGGRLARNTIDLVVTMLANELDLARIETAPRQRRFAEITRYIDEHLSAADLVPGTIAAAHFISPRHLHAIFHENDTTVSTWIRRRRLEQCKRQLEDARFDDWSVMRIAGEWGFTDPAHFSRAFKAEFGCSPRHARNGR</sequence>
<evidence type="ECO:0000259" key="4">
    <source>
        <dbReference type="PROSITE" id="PS01124"/>
    </source>
</evidence>
<dbReference type="Pfam" id="PF12833">
    <property type="entry name" value="HTH_18"/>
    <property type="match status" value="1"/>
</dbReference>
<organism evidence="5 6">
    <name type="scientific">Agromyces humatus</name>
    <dbReference type="NCBI Taxonomy" id="279573"/>
    <lineage>
        <taxon>Bacteria</taxon>
        <taxon>Bacillati</taxon>
        <taxon>Actinomycetota</taxon>
        <taxon>Actinomycetes</taxon>
        <taxon>Micrococcales</taxon>
        <taxon>Microbacteriaceae</taxon>
        <taxon>Agromyces</taxon>
    </lineage>
</organism>
<evidence type="ECO:0000313" key="6">
    <source>
        <dbReference type="Proteomes" id="UP001500506"/>
    </source>
</evidence>
<dbReference type="InterPro" id="IPR009057">
    <property type="entry name" value="Homeodomain-like_sf"/>
</dbReference>
<dbReference type="RefSeq" id="WP_232496882.1">
    <property type="nucleotide sequence ID" value="NZ_BAAANH010000001.1"/>
</dbReference>
<accession>A0ABN2K825</accession>
<name>A0ABN2K825_9MICO</name>
<gene>
    <name evidence="5" type="ORF">GCM10009747_04430</name>
</gene>
<dbReference type="InterPro" id="IPR050204">
    <property type="entry name" value="AraC_XylS_family_regulators"/>
</dbReference>
<evidence type="ECO:0000313" key="5">
    <source>
        <dbReference type="EMBL" id="GAA1750214.1"/>
    </source>
</evidence>
<keyword evidence="3" id="KW-0804">Transcription</keyword>
<dbReference type="PANTHER" id="PTHR46796:SF6">
    <property type="entry name" value="ARAC SUBFAMILY"/>
    <property type="match status" value="1"/>
</dbReference>
<evidence type="ECO:0000256" key="2">
    <source>
        <dbReference type="ARBA" id="ARBA00023125"/>
    </source>
</evidence>
<dbReference type="InterPro" id="IPR035418">
    <property type="entry name" value="AraC-bd_2"/>
</dbReference>
<reference evidence="5 6" key="1">
    <citation type="journal article" date="2019" name="Int. J. Syst. Evol. Microbiol.">
        <title>The Global Catalogue of Microorganisms (GCM) 10K type strain sequencing project: providing services to taxonomists for standard genome sequencing and annotation.</title>
        <authorList>
            <consortium name="The Broad Institute Genomics Platform"/>
            <consortium name="The Broad Institute Genome Sequencing Center for Infectious Disease"/>
            <person name="Wu L."/>
            <person name="Ma J."/>
        </authorList>
    </citation>
    <scope>NUCLEOTIDE SEQUENCE [LARGE SCALE GENOMIC DNA]</scope>
    <source>
        <strain evidence="5 6">JCM 14319</strain>
    </source>
</reference>
<dbReference type="PROSITE" id="PS01124">
    <property type="entry name" value="HTH_ARAC_FAMILY_2"/>
    <property type="match status" value="1"/>
</dbReference>
<dbReference type="Pfam" id="PF14525">
    <property type="entry name" value="AraC_binding_2"/>
    <property type="match status" value="1"/>
</dbReference>
<keyword evidence="2" id="KW-0238">DNA-binding</keyword>
<protein>
    <submittedName>
        <fullName evidence="5">Helix-turn-helix domain-containing protein</fullName>
    </submittedName>
</protein>
<evidence type="ECO:0000256" key="3">
    <source>
        <dbReference type="ARBA" id="ARBA00023163"/>
    </source>
</evidence>
<dbReference type="SUPFAM" id="SSF46689">
    <property type="entry name" value="Homeodomain-like"/>
    <property type="match status" value="1"/>
</dbReference>
<dbReference type="EMBL" id="BAAANH010000001">
    <property type="protein sequence ID" value="GAA1750214.1"/>
    <property type="molecule type" value="Genomic_DNA"/>
</dbReference>
<proteinExistence type="predicted"/>